<dbReference type="InterPro" id="IPR008391">
    <property type="entry name" value="AXE1_dom"/>
</dbReference>
<dbReference type="Pfam" id="PF05448">
    <property type="entry name" value="AXE1"/>
    <property type="match status" value="1"/>
</dbReference>
<gene>
    <name evidence="4" type="ORF">DSM3645_26744</name>
</gene>
<comment type="similarity">
    <text evidence="1">Belongs to the AB hydrolase superfamily. FUS2 hydrolase family.</text>
</comment>
<accession>A3ZY79</accession>
<dbReference type="InterPro" id="IPR000073">
    <property type="entry name" value="AB_hydrolase_1"/>
</dbReference>
<organism evidence="4 5">
    <name type="scientific">Blastopirellula marina DSM 3645</name>
    <dbReference type="NCBI Taxonomy" id="314230"/>
    <lineage>
        <taxon>Bacteria</taxon>
        <taxon>Pseudomonadati</taxon>
        <taxon>Planctomycetota</taxon>
        <taxon>Planctomycetia</taxon>
        <taxon>Pirellulales</taxon>
        <taxon>Pirellulaceae</taxon>
        <taxon>Blastopirellula</taxon>
    </lineage>
</organism>
<dbReference type="RefSeq" id="WP_002653243.1">
    <property type="nucleotide sequence ID" value="NZ_CH672376.1"/>
</dbReference>
<evidence type="ECO:0000256" key="1">
    <source>
        <dbReference type="ARBA" id="ARBA00038115"/>
    </source>
</evidence>
<proteinExistence type="inferred from homology"/>
<dbReference type="Gene3D" id="3.40.50.1820">
    <property type="entry name" value="alpha/beta hydrolase"/>
    <property type="match status" value="2"/>
</dbReference>
<comment type="caution">
    <text evidence="4">The sequence shown here is derived from an EMBL/GenBank/DDBJ whole genome shotgun (WGS) entry which is preliminary data.</text>
</comment>
<dbReference type="InterPro" id="IPR029058">
    <property type="entry name" value="AB_hydrolase_fold"/>
</dbReference>
<reference evidence="4 5" key="1">
    <citation type="submission" date="2006-02" db="EMBL/GenBank/DDBJ databases">
        <authorList>
            <person name="Amann R."/>
            <person name="Ferriera S."/>
            <person name="Johnson J."/>
            <person name="Kravitz S."/>
            <person name="Halpern A."/>
            <person name="Remington K."/>
            <person name="Beeson K."/>
            <person name="Tran B."/>
            <person name="Rogers Y.-H."/>
            <person name="Friedman R."/>
            <person name="Venter J.C."/>
        </authorList>
    </citation>
    <scope>NUCLEOTIDE SEQUENCE [LARGE SCALE GENOMIC DNA]</scope>
    <source>
        <strain evidence="4 5">DSM 3645</strain>
    </source>
</reference>
<feature type="domain" description="AB hydrolase-1" evidence="2">
    <location>
        <begin position="539"/>
        <end position="654"/>
    </location>
</feature>
<dbReference type="HOGENOM" id="CLU_018290_0_0_0"/>
<sequence length="692" mass="77509">MPSGTSRRQFLHSASVATLGAAIAQQWWASGAVAQPQPTEMAPLNRFPRMMQEYYVDRMRAFHDKRITRLDAIETKEDAIAYVKSCQERVRECLGPQPERTPLKPQITGVIERDGYRIEKLIFESRPGFFVTSNLYVPTNIEGPRPAVVGTCGHSHNGKAEAAYQSFSQGLARKGYVCLIFDPIGQGERLQYVNEHLKSHVGVGVQEHLLAGNQKFLVGESFSMWRAWDGMRALDYLLTRDEVDPAQIGVTGNSGGGTMTTLLSGIDPRWAMSAPSCYVTSFVRNLENELPADTEQCPPNALALGLDHEDFLAALAPKPVIILAKEQDFFDVRGAEAAYVRLKRLYGKLGKEENIGLFVGPTRHGFTQENREAMYGWFNGVTGIDNGPAEPDLTIEKDETLWCVPEGQVSQLNSKTVQQFTREKAQTLAQQRGEVAAHELKTLVKHWLGDRNPPTDPHYRILRNRRDRQYPRKYFASYAVESEPGVQAIVYRISDDWHFSRPAKGSKQAVLYVSHHSADAELRENELLAQTIGENPNVPVYTLDVRGVGESQPNTADVNSYLSAYGCDFLYAIHGVMFGDAYPRQRTFDVLTVLNWLNTFDHQEIHLIANGWGAIPSTFAAVLHPSVKRVTLQHALTSYTDLAAAEDYEWPLSAMTPDILQQFDLPDCYRYLKSKGLKQIDPWGPKAGKMDS</sequence>
<dbReference type="PROSITE" id="PS51318">
    <property type="entry name" value="TAT"/>
    <property type="match status" value="1"/>
</dbReference>
<dbReference type="AlphaFoldDB" id="A3ZY79"/>
<evidence type="ECO:0000313" key="5">
    <source>
        <dbReference type="Proteomes" id="UP000004358"/>
    </source>
</evidence>
<evidence type="ECO:0000259" key="3">
    <source>
        <dbReference type="Pfam" id="PF05448"/>
    </source>
</evidence>
<dbReference type="InterPro" id="IPR050261">
    <property type="entry name" value="FrsA_esterase"/>
</dbReference>
<dbReference type="Pfam" id="PF00561">
    <property type="entry name" value="Abhydrolase_1"/>
    <property type="match status" value="1"/>
</dbReference>
<dbReference type="STRING" id="314230.DSM3645_26744"/>
<dbReference type="PANTHER" id="PTHR22946:SF8">
    <property type="entry name" value="ACETYL XYLAN ESTERASE DOMAIN-CONTAINING PROTEIN"/>
    <property type="match status" value="1"/>
</dbReference>
<dbReference type="OrthoDB" id="244125at2"/>
<dbReference type="PANTHER" id="PTHR22946">
    <property type="entry name" value="DIENELACTONE HYDROLASE DOMAIN-CONTAINING PROTEIN-RELATED"/>
    <property type="match status" value="1"/>
</dbReference>
<dbReference type="Proteomes" id="UP000004358">
    <property type="component" value="Unassembled WGS sequence"/>
</dbReference>
<dbReference type="ESTHER" id="9plan-a3zy79">
    <property type="family name" value="Acetyl-esterase_deacetylase"/>
</dbReference>
<protein>
    <submittedName>
        <fullName evidence="4">Uncharacterized protein</fullName>
    </submittedName>
</protein>
<dbReference type="eggNOG" id="COG1506">
    <property type="taxonomic scope" value="Bacteria"/>
</dbReference>
<evidence type="ECO:0000313" key="4">
    <source>
        <dbReference type="EMBL" id="EAQ78550.1"/>
    </source>
</evidence>
<dbReference type="SUPFAM" id="SSF53474">
    <property type="entry name" value="alpha/beta-Hydrolases"/>
    <property type="match status" value="2"/>
</dbReference>
<evidence type="ECO:0000259" key="2">
    <source>
        <dbReference type="Pfam" id="PF00561"/>
    </source>
</evidence>
<dbReference type="EMBL" id="AANZ01000020">
    <property type="protein sequence ID" value="EAQ78550.1"/>
    <property type="molecule type" value="Genomic_DNA"/>
</dbReference>
<feature type="domain" description="Acetyl xylan esterase" evidence="3">
    <location>
        <begin position="118"/>
        <end position="285"/>
    </location>
</feature>
<name>A3ZY79_9BACT</name>
<dbReference type="InterPro" id="IPR006311">
    <property type="entry name" value="TAT_signal"/>
</dbReference>